<feature type="transmembrane region" description="Helical" evidence="6">
    <location>
        <begin position="249"/>
        <end position="268"/>
    </location>
</feature>
<dbReference type="GO" id="GO:0005886">
    <property type="term" value="C:plasma membrane"/>
    <property type="evidence" value="ECO:0007669"/>
    <property type="project" value="UniProtKB-SubCell"/>
</dbReference>
<organism evidence="7 8">
    <name type="scientific">Oharaeibacter diazotrophicus</name>
    <dbReference type="NCBI Taxonomy" id="1920512"/>
    <lineage>
        <taxon>Bacteria</taxon>
        <taxon>Pseudomonadati</taxon>
        <taxon>Pseudomonadota</taxon>
        <taxon>Alphaproteobacteria</taxon>
        <taxon>Hyphomicrobiales</taxon>
        <taxon>Pleomorphomonadaceae</taxon>
        <taxon>Oharaeibacter</taxon>
    </lineage>
</organism>
<name>A0A4R6R908_9HYPH</name>
<reference evidence="7 8" key="1">
    <citation type="submission" date="2019-03" db="EMBL/GenBank/DDBJ databases">
        <title>Genomic Encyclopedia of Type Strains, Phase IV (KMG-IV): sequencing the most valuable type-strain genomes for metagenomic binning, comparative biology and taxonomic classification.</title>
        <authorList>
            <person name="Goeker M."/>
        </authorList>
    </citation>
    <scope>NUCLEOTIDE SEQUENCE [LARGE SCALE GENOMIC DNA]</scope>
    <source>
        <strain evidence="7 8">DSM 102969</strain>
    </source>
</reference>
<dbReference type="InterPro" id="IPR050833">
    <property type="entry name" value="Poly_Biosynth_Transport"/>
</dbReference>
<keyword evidence="8" id="KW-1185">Reference proteome</keyword>
<dbReference type="PANTHER" id="PTHR30250:SF26">
    <property type="entry name" value="PSMA PROTEIN"/>
    <property type="match status" value="1"/>
</dbReference>
<dbReference type="RefSeq" id="WP_126539584.1">
    <property type="nucleotide sequence ID" value="NZ_BSPM01000007.1"/>
</dbReference>
<evidence type="ECO:0000256" key="2">
    <source>
        <dbReference type="ARBA" id="ARBA00022475"/>
    </source>
</evidence>
<gene>
    <name evidence="7" type="ORF">EDD54_3572</name>
</gene>
<feature type="transmembrane region" description="Helical" evidence="6">
    <location>
        <begin position="435"/>
        <end position="456"/>
    </location>
</feature>
<feature type="transmembrane region" description="Helical" evidence="6">
    <location>
        <begin position="468"/>
        <end position="488"/>
    </location>
</feature>
<evidence type="ECO:0000256" key="4">
    <source>
        <dbReference type="ARBA" id="ARBA00022989"/>
    </source>
</evidence>
<feature type="transmembrane region" description="Helical" evidence="6">
    <location>
        <begin position="86"/>
        <end position="105"/>
    </location>
</feature>
<feature type="transmembrane region" description="Helical" evidence="6">
    <location>
        <begin position="309"/>
        <end position="327"/>
    </location>
</feature>
<evidence type="ECO:0000256" key="5">
    <source>
        <dbReference type="ARBA" id="ARBA00023136"/>
    </source>
</evidence>
<dbReference type="EMBL" id="SNXY01000010">
    <property type="protein sequence ID" value="TDP82305.1"/>
    <property type="molecule type" value="Genomic_DNA"/>
</dbReference>
<keyword evidence="2" id="KW-1003">Cell membrane</keyword>
<evidence type="ECO:0000256" key="6">
    <source>
        <dbReference type="SAM" id="Phobius"/>
    </source>
</evidence>
<evidence type="ECO:0000256" key="3">
    <source>
        <dbReference type="ARBA" id="ARBA00022692"/>
    </source>
</evidence>
<dbReference type="PANTHER" id="PTHR30250">
    <property type="entry name" value="PST FAMILY PREDICTED COLANIC ACID TRANSPORTER"/>
    <property type="match status" value="1"/>
</dbReference>
<keyword evidence="3 6" id="KW-0812">Transmembrane</keyword>
<dbReference type="AlphaFoldDB" id="A0A4R6R908"/>
<dbReference type="Proteomes" id="UP000294547">
    <property type="component" value="Unassembled WGS sequence"/>
</dbReference>
<feature type="transmembrane region" description="Helical" evidence="6">
    <location>
        <begin position="347"/>
        <end position="367"/>
    </location>
</feature>
<feature type="transmembrane region" description="Helical" evidence="6">
    <location>
        <begin position="125"/>
        <end position="144"/>
    </location>
</feature>
<evidence type="ECO:0000313" key="7">
    <source>
        <dbReference type="EMBL" id="TDP82305.1"/>
    </source>
</evidence>
<comment type="subcellular location">
    <subcellularLocation>
        <location evidence="1">Cell membrane</location>
        <topology evidence="1">Multi-pass membrane protein</topology>
    </subcellularLocation>
</comment>
<proteinExistence type="predicted"/>
<accession>A0A4R6R908</accession>
<protein>
    <submittedName>
        <fullName evidence="7">O-antigen/teichoic acid export membrane protein</fullName>
    </submittedName>
</protein>
<evidence type="ECO:0000256" key="1">
    <source>
        <dbReference type="ARBA" id="ARBA00004651"/>
    </source>
</evidence>
<feature type="transmembrane region" description="Helical" evidence="6">
    <location>
        <begin position="45"/>
        <end position="65"/>
    </location>
</feature>
<comment type="caution">
    <text evidence="7">The sequence shown here is derived from an EMBL/GenBank/DDBJ whole genome shotgun (WGS) entry which is preliminary data.</text>
</comment>
<dbReference type="OrthoDB" id="7011692at2"/>
<sequence>MASLKRIGGNVAAQGLALAASLVDRVVLVGLMLRAWGPDLFADYAVLQSWATLLAVGDFGVQIYFQNVERSALARGDRAAFRRFAAIHLWLLVVFCGALALVGLASLPFATALARNAPLDTAETVLVLVLIGAGSLSAVVRSAVTTRSIALGDFARITLIGAVGQLALTVTSSAAVLLGAGPVVLAALFFLLFGVVIQVLTARDCSVRHPGTAVRPARPTRAELADLGSHLGWLGAVSLAPTVLLLLPVVLFGLFGLSGAAIAGFLLLRTLVNLLRQFFQFAALGAGLEISTHAHGGDFARAWRLSAAIGRWISVVGAVASVGLLCFGREVVTLWSGSPALYDPAVAAWLALAVVATGPFQQILALLQFTNQSRIPGQLRLVQMVAAAAMVPVGLAASGVAGAAAALTLAEIFACVVALPALARSRRFPGLATELGGAGALSLAAAVWAGAVGWALEQATAPTSLAGSLAVGAAWAALGALPPVIAALPPTLRDRAAAVWRGRPEA</sequence>
<feature type="transmembrane region" description="Helical" evidence="6">
    <location>
        <begin position="379"/>
        <end position="397"/>
    </location>
</feature>
<keyword evidence="5 6" id="KW-0472">Membrane</keyword>
<feature type="transmembrane region" description="Helical" evidence="6">
    <location>
        <begin position="183"/>
        <end position="203"/>
    </location>
</feature>
<keyword evidence="4 6" id="KW-1133">Transmembrane helix</keyword>
<evidence type="ECO:0000313" key="8">
    <source>
        <dbReference type="Proteomes" id="UP000294547"/>
    </source>
</evidence>
<feature type="transmembrane region" description="Helical" evidence="6">
    <location>
        <begin position="12"/>
        <end position="33"/>
    </location>
</feature>
<feature type="transmembrane region" description="Helical" evidence="6">
    <location>
        <begin position="403"/>
        <end position="423"/>
    </location>
</feature>